<comment type="subcellular location">
    <subcellularLocation>
        <location evidence="1">Cell membrane</location>
        <topology evidence="1">Multi-pass membrane protein</topology>
    </subcellularLocation>
</comment>
<dbReference type="GO" id="GO:0005254">
    <property type="term" value="F:chloride channel activity"/>
    <property type="evidence" value="ECO:0007669"/>
    <property type="project" value="TreeGrafter"/>
</dbReference>
<comment type="caution">
    <text evidence="11">The sequence shown here is derived from an EMBL/GenBank/DDBJ whole genome shotgun (WGS) entry which is preliminary data.</text>
</comment>
<dbReference type="InterPro" id="IPR049452">
    <property type="entry name" value="Anoctamin_TM"/>
</dbReference>
<evidence type="ECO:0000256" key="6">
    <source>
        <dbReference type="ARBA" id="ARBA00023180"/>
    </source>
</evidence>
<dbReference type="OrthoDB" id="296386at2759"/>
<feature type="transmembrane region" description="Helical" evidence="8">
    <location>
        <begin position="426"/>
        <end position="446"/>
    </location>
</feature>
<evidence type="ECO:0000256" key="1">
    <source>
        <dbReference type="ARBA" id="ARBA00004651"/>
    </source>
</evidence>
<keyword evidence="6" id="KW-0325">Glycoprotein</keyword>
<evidence type="ECO:0000256" key="7">
    <source>
        <dbReference type="SAM" id="MobiDB-lite"/>
    </source>
</evidence>
<keyword evidence="2" id="KW-1003">Cell membrane</keyword>
<dbReference type="PANTHER" id="PTHR12308:SF73">
    <property type="entry name" value="ANOCTAMIN"/>
    <property type="match status" value="1"/>
</dbReference>
<feature type="transmembrane region" description="Helical" evidence="8">
    <location>
        <begin position="613"/>
        <end position="638"/>
    </location>
</feature>
<dbReference type="EMBL" id="JAPDFW010000022">
    <property type="protein sequence ID" value="KAJ5079890.1"/>
    <property type="molecule type" value="Genomic_DNA"/>
</dbReference>
<evidence type="ECO:0000259" key="9">
    <source>
        <dbReference type="Pfam" id="PF04547"/>
    </source>
</evidence>
<feature type="domain" description="Anoctamin transmembrane" evidence="9">
    <location>
        <begin position="267"/>
        <end position="691"/>
    </location>
</feature>
<evidence type="ECO:0000313" key="11">
    <source>
        <dbReference type="EMBL" id="KAJ5079890.1"/>
    </source>
</evidence>
<dbReference type="InterPro" id="IPR032394">
    <property type="entry name" value="Anoct_dimer"/>
</dbReference>
<dbReference type="Pfam" id="PF04547">
    <property type="entry name" value="Anoctamin"/>
    <property type="match status" value="1"/>
</dbReference>
<evidence type="ECO:0000256" key="4">
    <source>
        <dbReference type="ARBA" id="ARBA00022989"/>
    </source>
</evidence>
<evidence type="ECO:0000313" key="12">
    <source>
        <dbReference type="Proteomes" id="UP001149090"/>
    </source>
</evidence>
<dbReference type="OMA" id="INSKPKW"/>
<feature type="transmembrane region" description="Helical" evidence="8">
    <location>
        <begin position="466"/>
        <end position="488"/>
    </location>
</feature>
<dbReference type="GO" id="GO:0046983">
    <property type="term" value="F:protein dimerization activity"/>
    <property type="evidence" value="ECO:0007669"/>
    <property type="project" value="InterPro"/>
</dbReference>
<feature type="transmembrane region" description="Helical" evidence="8">
    <location>
        <begin position="658"/>
        <end position="675"/>
    </location>
</feature>
<protein>
    <submittedName>
        <fullName evidence="11">Ngep-related</fullName>
    </submittedName>
</protein>
<evidence type="ECO:0000256" key="2">
    <source>
        <dbReference type="ARBA" id="ARBA00022475"/>
    </source>
</evidence>
<feature type="compositionally biased region" description="Basic and acidic residues" evidence="7">
    <location>
        <begin position="44"/>
        <end position="64"/>
    </location>
</feature>
<organism evidence="11 12">
    <name type="scientific">Anaeramoeba ignava</name>
    <name type="common">Anaerobic marine amoeba</name>
    <dbReference type="NCBI Taxonomy" id="1746090"/>
    <lineage>
        <taxon>Eukaryota</taxon>
        <taxon>Metamonada</taxon>
        <taxon>Anaeramoebidae</taxon>
        <taxon>Anaeramoeba</taxon>
    </lineage>
</organism>
<dbReference type="AlphaFoldDB" id="A0A9Q0LXX1"/>
<feature type="domain" description="Anoctamin dimerisation" evidence="10">
    <location>
        <begin position="174"/>
        <end position="252"/>
    </location>
</feature>
<proteinExistence type="predicted"/>
<feature type="transmembrane region" description="Helical" evidence="8">
    <location>
        <begin position="387"/>
        <end position="405"/>
    </location>
</feature>
<feature type="transmembrane region" description="Helical" evidence="8">
    <location>
        <begin position="275"/>
        <end position="301"/>
    </location>
</feature>
<sequence length="728" mass="84350">MADEEYQKLIEKPKYTKLNEPNEPINLVQIQEDDNDSDFSLESNSDKEKQKKREISKSDFEMNSDQDREDLKHIFYEVVMIFDEPKEDQGKCKKKKALSSIQKIKKKQQIILDKILEAGLKYREKISPSNANRRFVVIGTTIEKLEEWGEKLEVKLRLSSGMDEGETGHIRCQYTEFFRDQKEHFDEYVEDPPCVFPSATRQFILTEILKAKRGEGGCKINITKSLHSGVITAYFGLHDHQERNILYSQWTQKFGDRVMFRQPTDKIRDYFGENIAYYFSYLSLYSRWLIVPSIIGIILTILKYSSSSIENKFGYISLIYCLFNALWVTLFIEYWKRDSMTIASNWDLLDYKASKESDRPQFKGELRPSPIIPNSQELYYPSWKRKIKYLLSYSISFGMMAFAAFCSIRINWDKLTGKKQSTGKKYGTGIATGVVIFVLDFIYRKLVDKLNDYENHQTETSYQNSLIIKIFMFQFVNSFSSLFVIAFVKRDGKMLDSQLLSLLITRLVIQNGQEIFIPWLKGKLKMCCGSSSNATTSAMQGETERIETQTKQPVYENTIDDYSELMLQLGYISLFSVSMPVVVALAYINNLVELKVDSKKLLVMQRPIPRISIGIGSWSDVLSAVSILVVACNAALITFTYSDSFGNMIGDVSLSTRLWWFIGIEHIIFFFKFALQTVVPDETEEVKIAQAKLEYEREKYALEKQKGVFVDDFVDSDLAEENQLKKRK</sequence>
<dbReference type="PANTHER" id="PTHR12308">
    <property type="entry name" value="ANOCTAMIN"/>
    <property type="match status" value="1"/>
</dbReference>
<dbReference type="Pfam" id="PF16178">
    <property type="entry name" value="Anoct_dimer"/>
    <property type="match status" value="1"/>
</dbReference>
<feature type="region of interest" description="Disordered" evidence="7">
    <location>
        <begin position="28"/>
        <end position="64"/>
    </location>
</feature>
<evidence type="ECO:0000256" key="5">
    <source>
        <dbReference type="ARBA" id="ARBA00023136"/>
    </source>
</evidence>
<accession>A0A9Q0LXX1</accession>
<feature type="transmembrane region" description="Helical" evidence="8">
    <location>
        <begin position="571"/>
        <end position="592"/>
    </location>
</feature>
<feature type="transmembrane region" description="Helical" evidence="8">
    <location>
        <begin position="313"/>
        <end position="332"/>
    </location>
</feature>
<dbReference type="Proteomes" id="UP001149090">
    <property type="component" value="Unassembled WGS sequence"/>
</dbReference>
<gene>
    <name evidence="11" type="ORF">M0811_04203</name>
</gene>
<evidence type="ECO:0000256" key="3">
    <source>
        <dbReference type="ARBA" id="ARBA00022692"/>
    </source>
</evidence>
<dbReference type="GO" id="GO:0005886">
    <property type="term" value="C:plasma membrane"/>
    <property type="evidence" value="ECO:0007669"/>
    <property type="project" value="UniProtKB-SubCell"/>
</dbReference>
<evidence type="ECO:0000256" key="8">
    <source>
        <dbReference type="SAM" id="Phobius"/>
    </source>
</evidence>
<reference evidence="11" key="1">
    <citation type="submission" date="2022-10" db="EMBL/GenBank/DDBJ databases">
        <title>Novel sulphate-reducing endosymbionts in the free-living metamonad Anaeramoeba.</title>
        <authorList>
            <person name="Jerlstrom-Hultqvist J."/>
            <person name="Cepicka I."/>
            <person name="Gallot-Lavallee L."/>
            <person name="Salas-Leiva D."/>
            <person name="Curtis B.A."/>
            <person name="Zahonova K."/>
            <person name="Pipaliya S."/>
            <person name="Dacks J."/>
            <person name="Roger A.J."/>
        </authorList>
    </citation>
    <scope>NUCLEOTIDE SEQUENCE</scope>
    <source>
        <strain evidence="11">BMAN</strain>
    </source>
</reference>
<keyword evidence="4 8" id="KW-1133">Transmembrane helix</keyword>
<dbReference type="InterPro" id="IPR007632">
    <property type="entry name" value="Anoctamin"/>
</dbReference>
<name>A0A9Q0LXX1_ANAIG</name>
<evidence type="ECO:0000259" key="10">
    <source>
        <dbReference type="Pfam" id="PF16178"/>
    </source>
</evidence>
<keyword evidence="5 8" id="KW-0472">Membrane</keyword>
<keyword evidence="3 8" id="KW-0812">Transmembrane</keyword>
<keyword evidence="12" id="KW-1185">Reference proteome</keyword>